<gene>
    <name evidence="2" type="ORF">I8J32_012960</name>
</gene>
<reference evidence="2 3" key="1">
    <citation type="submission" date="2021-03" db="EMBL/GenBank/DDBJ databases">
        <title>Lysobacter sp. nov. isolated from soil of gangwondo yeongwol, south Korea.</title>
        <authorList>
            <person name="Kim K.R."/>
            <person name="Kim K.H."/>
            <person name="Jeon C.O."/>
        </authorList>
    </citation>
    <scope>NUCLEOTIDE SEQUENCE [LARGE SCALE GENOMIC DNA]</scope>
    <source>
        <strain evidence="2 3">R19</strain>
    </source>
</reference>
<dbReference type="AlphaFoldDB" id="A0A975ARH2"/>
<dbReference type="InterPro" id="IPR000866">
    <property type="entry name" value="AhpC/TSA"/>
</dbReference>
<dbReference type="Pfam" id="PF00578">
    <property type="entry name" value="AhpC-TSA"/>
    <property type="match status" value="1"/>
</dbReference>
<keyword evidence="3" id="KW-1185">Reference proteome</keyword>
<organism evidence="2 3">
    <name type="scientific">Agrilutibacter solisilvae</name>
    <dbReference type="NCBI Taxonomy" id="2763317"/>
    <lineage>
        <taxon>Bacteria</taxon>
        <taxon>Pseudomonadati</taxon>
        <taxon>Pseudomonadota</taxon>
        <taxon>Gammaproteobacteria</taxon>
        <taxon>Lysobacterales</taxon>
        <taxon>Lysobacteraceae</taxon>
        <taxon>Agrilutibacter</taxon>
    </lineage>
</organism>
<dbReference type="InterPro" id="IPR013766">
    <property type="entry name" value="Thioredoxin_domain"/>
</dbReference>
<accession>A0A975ARH2</accession>
<dbReference type="PANTHER" id="PTHR42852:SF13">
    <property type="entry name" value="PROTEIN DIPZ"/>
    <property type="match status" value="1"/>
</dbReference>
<dbReference type="RefSeq" id="WP_200612877.1">
    <property type="nucleotide sequence ID" value="NZ_CP071518.1"/>
</dbReference>
<dbReference type="SUPFAM" id="SSF52833">
    <property type="entry name" value="Thioredoxin-like"/>
    <property type="match status" value="1"/>
</dbReference>
<evidence type="ECO:0000313" key="2">
    <source>
        <dbReference type="EMBL" id="QSX77647.1"/>
    </source>
</evidence>
<dbReference type="GO" id="GO:0016491">
    <property type="term" value="F:oxidoreductase activity"/>
    <property type="evidence" value="ECO:0007669"/>
    <property type="project" value="InterPro"/>
</dbReference>
<dbReference type="KEGG" id="lsf:I8J32_012960"/>
<dbReference type="InterPro" id="IPR036249">
    <property type="entry name" value="Thioredoxin-like_sf"/>
</dbReference>
<dbReference type="PROSITE" id="PS51352">
    <property type="entry name" value="THIOREDOXIN_2"/>
    <property type="match status" value="1"/>
</dbReference>
<dbReference type="GO" id="GO:0016209">
    <property type="term" value="F:antioxidant activity"/>
    <property type="evidence" value="ECO:0007669"/>
    <property type="project" value="InterPro"/>
</dbReference>
<evidence type="ECO:0000313" key="3">
    <source>
        <dbReference type="Proteomes" id="UP000639274"/>
    </source>
</evidence>
<dbReference type="Gene3D" id="3.40.30.10">
    <property type="entry name" value="Glutaredoxin"/>
    <property type="match status" value="1"/>
</dbReference>
<sequence length="180" mass="20099">MTVNFSLRTVTRVLLAMGLVVIVGLCGCVRSSSAHAYGPAPEFIGIEGWINSPPLSIEGLRGKVVLVEFWTHRCINCLHVLPHTVQWHERYKDRGLVVVGIHTPETEEEGQVPALQATMRELGVTFPVALDNRYATWDAYRNQFWPAYFLINREGEIVRKHVGEGDYGETEAAIVALLEG</sequence>
<dbReference type="PANTHER" id="PTHR42852">
    <property type="entry name" value="THIOL:DISULFIDE INTERCHANGE PROTEIN DSBE"/>
    <property type="match status" value="1"/>
</dbReference>
<protein>
    <submittedName>
        <fullName evidence="2">Redoxin domain-containing protein</fullName>
    </submittedName>
</protein>
<name>A0A975ARH2_9GAMM</name>
<proteinExistence type="predicted"/>
<dbReference type="Proteomes" id="UP000639274">
    <property type="component" value="Chromosome"/>
</dbReference>
<dbReference type="InterPro" id="IPR050553">
    <property type="entry name" value="Thioredoxin_ResA/DsbE_sf"/>
</dbReference>
<dbReference type="EMBL" id="CP071518">
    <property type="protein sequence ID" value="QSX77647.1"/>
    <property type="molecule type" value="Genomic_DNA"/>
</dbReference>
<feature type="domain" description="Thioredoxin" evidence="1">
    <location>
        <begin position="34"/>
        <end position="179"/>
    </location>
</feature>
<evidence type="ECO:0000259" key="1">
    <source>
        <dbReference type="PROSITE" id="PS51352"/>
    </source>
</evidence>